<evidence type="ECO:0000313" key="3">
    <source>
        <dbReference type="Proteomes" id="UP000000268"/>
    </source>
</evidence>
<dbReference type="Proteomes" id="UP000000268">
    <property type="component" value="Chromosome"/>
</dbReference>
<name>B0C0V1_ACAM1</name>
<dbReference type="HOGENOM" id="CLU_3178813_0_0_3"/>
<proteinExistence type="predicted"/>
<dbReference type="KEGG" id="amr:AM1_1035"/>
<sequence length="46" mass="4911">MGCDLSLLGDAITARKGQSIAITMPLQFDSTPTSAYPLFLITIPKL</sequence>
<protein>
    <recommendedName>
        <fullName evidence="1">NHR domain-containing protein</fullName>
    </recommendedName>
</protein>
<organism evidence="2 3">
    <name type="scientific">Acaryochloris marina (strain MBIC 11017)</name>
    <dbReference type="NCBI Taxonomy" id="329726"/>
    <lineage>
        <taxon>Bacteria</taxon>
        <taxon>Bacillati</taxon>
        <taxon>Cyanobacteriota</taxon>
        <taxon>Cyanophyceae</taxon>
        <taxon>Acaryochloridales</taxon>
        <taxon>Acaryochloridaceae</taxon>
        <taxon>Acaryochloris</taxon>
    </lineage>
</organism>
<feature type="domain" description="NHR" evidence="1">
    <location>
        <begin position="1"/>
        <end position="46"/>
    </location>
</feature>
<dbReference type="STRING" id="329726.AM1_1035"/>
<evidence type="ECO:0000259" key="1">
    <source>
        <dbReference type="PROSITE" id="PS51065"/>
    </source>
</evidence>
<keyword evidence="3" id="KW-1185">Reference proteome</keyword>
<dbReference type="EMBL" id="CP000828">
    <property type="protein sequence ID" value="ABW26075.1"/>
    <property type="molecule type" value="Genomic_DNA"/>
</dbReference>
<dbReference type="AlphaFoldDB" id="B0C0V1"/>
<accession>B0C0V1</accession>
<dbReference type="PROSITE" id="PS51065">
    <property type="entry name" value="NHR"/>
    <property type="match status" value="1"/>
</dbReference>
<gene>
    <name evidence="2" type="ordered locus">AM1_1035</name>
</gene>
<evidence type="ECO:0000313" key="2">
    <source>
        <dbReference type="EMBL" id="ABW26075.1"/>
    </source>
</evidence>
<dbReference type="InterPro" id="IPR006573">
    <property type="entry name" value="NHR_dom"/>
</dbReference>
<reference evidence="2 3" key="1">
    <citation type="journal article" date="2008" name="Proc. Natl. Acad. Sci. U.S.A.">
        <title>Niche adaptation and genome expansion in the chlorophyll d-producing cyanobacterium Acaryochloris marina.</title>
        <authorList>
            <person name="Swingley W.D."/>
            <person name="Chen M."/>
            <person name="Cheung P.C."/>
            <person name="Conrad A.L."/>
            <person name="Dejesa L.C."/>
            <person name="Hao J."/>
            <person name="Honchak B.M."/>
            <person name="Karbach L.E."/>
            <person name="Kurdoglu A."/>
            <person name="Lahiri S."/>
            <person name="Mastrian S.D."/>
            <person name="Miyashita H."/>
            <person name="Page L."/>
            <person name="Ramakrishna P."/>
            <person name="Satoh S."/>
            <person name="Sattley W.M."/>
            <person name="Shimada Y."/>
            <person name="Taylor H.L."/>
            <person name="Tomo T."/>
            <person name="Tsuchiya T."/>
            <person name="Wang Z.T."/>
            <person name="Raymond J."/>
            <person name="Mimuro M."/>
            <person name="Blankenship R.E."/>
            <person name="Touchman J.W."/>
        </authorList>
    </citation>
    <scope>NUCLEOTIDE SEQUENCE [LARGE SCALE GENOMIC DNA]</scope>
    <source>
        <strain evidence="3">MBIC 11017</strain>
    </source>
</reference>